<dbReference type="AlphaFoldDB" id="A0A1I2ZX38"/>
<evidence type="ECO:0000259" key="2">
    <source>
        <dbReference type="Pfam" id="PF14319"/>
    </source>
</evidence>
<dbReference type="Pfam" id="PF04986">
    <property type="entry name" value="Y2_Tnp"/>
    <property type="match status" value="1"/>
</dbReference>
<dbReference type="Proteomes" id="UP000198724">
    <property type="component" value="Unassembled WGS sequence"/>
</dbReference>
<dbReference type="InterPro" id="IPR026889">
    <property type="entry name" value="Zn_Tnp"/>
</dbReference>
<organism evidence="3 4">
    <name type="scientific">Pontibacter chinhatensis</name>
    <dbReference type="NCBI Taxonomy" id="1436961"/>
    <lineage>
        <taxon>Bacteria</taxon>
        <taxon>Pseudomonadati</taxon>
        <taxon>Bacteroidota</taxon>
        <taxon>Cytophagia</taxon>
        <taxon>Cytophagales</taxon>
        <taxon>Hymenobacteraceae</taxon>
        <taxon>Pontibacter</taxon>
    </lineage>
</organism>
<proteinExistence type="predicted"/>
<gene>
    <name evidence="3" type="ORF">SAMN05421739_1222</name>
</gene>
<keyword evidence="4" id="KW-1185">Reference proteome</keyword>
<dbReference type="GO" id="GO:0003677">
    <property type="term" value="F:DNA binding"/>
    <property type="evidence" value="ECO:0007669"/>
    <property type="project" value="InterPro"/>
</dbReference>
<evidence type="ECO:0000313" key="3">
    <source>
        <dbReference type="EMBL" id="SFH42240.1"/>
    </source>
</evidence>
<evidence type="ECO:0000259" key="1">
    <source>
        <dbReference type="Pfam" id="PF04986"/>
    </source>
</evidence>
<dbReference type="InterPro" id="IPR054832">
    <property type="entry name" value="transpos_IS91"/>
</dbReference>
<sequence length="377" mass="43574">MRARHEVAHVLRAHWPQVEHCAGINSWQLRTLAAIMRCRTRQMGGHVDACTGCGQVRVSYNSCRNRHCPKCQGRKREQWIQAREQELLPVPYFHVVFTLPDTLNQLALHQPRLVYDTLFEAAWQTLLAFATDTKHLGARPGMVAVLHTWGQTLSLHPHLHCIVPGGGLTKHGRWRGARGKGKYLFPVKAMSRVYRATYVRVLKEKLPQVDKELISGLFKKEWVVYAKRPFAGPGHVVEYLGRYTHKIALSNHRIKEVDEQSVTFSYRDYRQGARKLEMRLGGMEFIRRFALHILPRGFVRIRHYGILSGTAKGAAIPVIRQQLPEEKRRKVEVRQLEEYNPLVCPCCKKETMVTLQVLAKRGPPQGLRTQRRYQEFE</sequence>
<dbReference type="InterPro" id="IPR007069">
    <property type="entry name" value="Transposase_32"/>
</dbReference>
<evidence type="ECO:0000313" key="4">
    <source>
        <dbReference type="Proteomes" id="UP000198724"/>
    </source>
</evidence>
<dbReference type="EMBL" id="FOOT01000022">
    <property type="protein sequence ID" value="SFH42240.1"/>
    <property type="molecule type" value="Genomic_DNA"/>
</dbReference>
<dbReference type="NCBIfam" id="NF033538">
    <property type="entry name" value="transpos_IS91"/>
    <property type="match status" value="1"/>
</dbReference>
<feature type="domain" description="Transposase zinc-binding" evidence="2">
    <location>
        <begin position="11"/>
        <end position="99"/>
    </location>
</feature>
<dbReference type="PANTHER" id="PTHR37023:SF1">
    <property type="entry name" value="ISSOD25 TRANSPOSASE TNPA_ISSOD25"/>
    <property type="match status" value="1"/>
</dbReference>
<dbReference type="GO" id="GO:0006313">
    <property type="term" value="P:DNA transposition"/>
    <property type="evidence" value="ECO:0007669"/>
    <property type="project" value="InterPro"/>
</dbReference>
<dbReference type="GO" id="GO:0004803">
    <property type="term" value="F:transposase activity"/>
    <property type="evidence" value="ECO:0007669"/>
    <property type="project" value="InterPro"/>
</dbReference>
<dbReference type="STRING" id="1436961.SAMN05421739_1222"/>
<dbReference type="PANTHER" id="PTHR37023">
    <property type="entry name" value="TRANSPOSASE"/>
    <property type="match status" value="1"/>
</dbReference>
<name>A0A1I2ZX38_9BACT</name>
<protein>
    <submittedName>
        <fullName evidence="3">Transposase zinc-binding domain-containing protein</fullName>
    </submittedName>
</protein>
<accession>A0A1I2ZX38</accession>
<reference evidence="4" key="1">
    <citation type="submission" date="2016-10" db="EMBL/GenBank/DDBJ databases">
        <authorList>
            <person name="Varghese N."/>
            <person name="Submissions S."/>
        </authorList>
    </citation>
    <scope>NUCLEOTIDE SEQUENCE [LARGE SCALE GENOMIC DNA]</scope>
    <source>
        <strain evidence="4">LP51</strain>
    </source>
</reference>
<feature type="domain" description="Transposase IS801/IS1294" evidence="1">
    <location>
        <begin position="141"/>
        <end position="309"/>
    </location>
</feature>
<dbReference type="RefSeq" id="WP_217646815.1">
    <property type="nucleotide sequence ID" value="NZ_FOOT01000022.1"/>
</dbReference>
<dbReference type="Pfam" id="PF14319">
    <property type="entry name" value="Zn_Tnp_IS91"/>
    <property type="match status" value="1"/>
</dbReference>